<dbReference type="RefSeq" id="WP_055420397.1">
    <property type="nucleotide sequence ID" value="NZ_CP019724.1"/>
</dbReference>
<dbReference type="AlphaFoldDB" id="A0A1S6JH99"/>
<gene>
    <name evidence="2" type="ORF">B1H29_33420</name>
</gene>
<keyword evidence="3" id="KW-1185">Reference proteome</keyword>
<reference evidence="2 3" key="1">
    <citation type="submission" date="2017-02" db="EMBL/GenBank/DDBJ databases">
        <title>Streptomyces pactum ACT12 Genome sequencing and assembly.</title>
        <authorList>
            <person name="Xue Q."/>
            <person name="Yan X."/>
            <person name="Jia L."/>
            <person name="Yan H."/>
        </authorList>
    </citation>
    <scope>NUCLEOTIDE SEQUENCE [LARGE SCALE GENOMIC DNA]</scope>
    <source>
        <strain evidence="2 3">ACT12</strain>
    </source>
</reference>
<sequence>MGRAELASHHDPTGKRAAGREAAGRGAAQRSRARPTRGPGDVRTSCSQKRDVTHLFTERCVQRDARRPPPAAR</sequence>
<evidence type="ECO:0000256" key="1">
    <source>
        <dbReference type="SAM" id="MobiDB-lite"/>
    </source>
</evidence>
<evidence type="ECO:0000313" key="2">
    <source>
        <dbReference type="EMBL" id="AQS71135.1"/>
    </source>
</evidence>
<feature type="region of interest" description="Disordered" evidence="1">
    <location>
        <begin position="1"/>
        <end position="50"/>
    </location>
</feature>
<protein>
    <submittedName>
        <fullName evidence="2">Uncharacterized protein</fullName>
    </submittedName>
</protein>
<feature type="compositionally biased region" description="Basic and acidic residues" evidence="1">
    <location>
        <begin position="1"/>
        <end position="23"/>
    </location>
</feature>
<evidence type="ECO:0000313" key="3">
    <source>
        <dbReference type="Proteomes" id="UP000189443"/>
    </source>
</evidence>
<name>A0A1S6JH99_9ACTN</name>
<proteinExistence type="predicted"/>
<accession>A0A1S6JH99</accession>
<dbReference type="KEGG" id="spac:B1H29_33420"/>
<organism evidence="2 3">
    <name type="scientific">Streptomyces pactum</name>
    <dbReference type="NCBI Taxonomy" id="68249"/>
    <lineage>
        <taxon>Bacteria</taxon>
        <taxon>Bacillati</taxon>
        <taxon>Actinomycetota</taxon>
        <taxon>Actinomycetes</taxon>
        <taxon>Kitasatosporales</taxon>
        <taxon>Streptomycetaceae</taxon>
        <taxon>Streptomyces</taxon>
    </lineage>
</organism>
<dbReference type="EMBL" id="CP019724">
    <property type="protein sequence ID" value="AQS71135.1"/>
    <property type="molecule type" value="Genomic_DNA"/>
</dbReference>
<dbReference type="Proteomes" id="UP000189443">
    <property type="component" value="Chromosome"/>
</dbReference>